<dbReference type="OrthoDB" id="7862014at2759"/>
<dbReference type="HOGENOM" id="CLU_2111355_0_0_1"/>
<reference evidence="1 2" key="1">
    <citation type="journal article" date="2007" name="Nature">
        <title>Evolution of genes and genomes on the Drosophila phylogeny.</title>
        <authorList>
            <consortium name="Drosophila 12 Genomes Consortium"/>
            <person name="Clark A.G."/>
            <person name="Eisen M.B."/>
            <person name="Smith D.R."/>
            <person name="Bergman C.M."/>
            <person name="Oliver B."/>
            <person name="Markow T.A."/>
            <person name="Kaufman T.C."/>
            <person name="Kellis M."/>
            <person name="Gelbart W."/>
            <person name="Iyer V.N."/>
            <person name="Pollard D.A."/>
            <person name="Sackton T.B."/>
            <person name="Larracuente A.M."/>
            <person name="Singh N.D."/>
            <person name="Abad J.P."/>
            <person name="Abt D.N."/>
            <person name="Adryan B."/>
            <person name="Aguade M."/>
            <person name="Akashi H."/>
            <person name="Anderson W.W."/>
            <person name="Aquadro C.F."/>
            <person name="Ardell D.H."/>
            <person name="Arguello R."/>
            <person name="Artieri C.G."/>
            <person name="Barbash D.A."/>
            <person name="Barker D."/>
            <person name="Barsanti P."/>
            <person name="Batterham P."/>
            <person name="Batzoglou S."/>
            <person name="Begun D."/>
            <person name="Bhutkar A."/>
            <person name="Blanco E."/>
            <person name="Bosak S.A."/>
            <person name="Bradley R.K."/>
            <person name="Brand A.D."/>
            <person name="Brent M.R."/>
            <person name="Brooks A.N."/>
            <person name="Brown R.H."/>
            <person name="Butlin R.K."/>
            <person name="Caggese C."/>
            <person name="Calvi B.R."/>
            <person name="Bernardo de Carvalho A."/>
            <person name="Caspi A."/>
            <person name="Castrezana S."/>
            <person name="Celniker S.E."/>
            <person name="Chang J.L."/>
            <person name="Chapple C."/>
            <person name="Chatterji S."/>
            <person name="Chinwalla A."/>
            <person name="Civetta A."/>
            <person name="Clifton S.W."/>
            <person name="Comeron J.M."/>
            <person name="Costello J.C."/>
            <person name="Coyne J.A."/>
            <person name="Daub J."/>
            <person name="David R.G."/>
            <person name="Delcher A.L."/>
            <person name="Delehaunty K."/>
            <person name="Do C.B."/>
            <person name="Ebling H."/>
            <person name="Edwards K."/>
            <person name="Eickbush T."/>
            <person name="Evans J.D."/>
            <person name="Filipski A."/>
            <person name="Findeiss S."/>
            <person name="Freyhult E."/>
            <person name="Fulton L."/>
            <person name="Fulton R."/>
            <person name="Garcia A.C."/>
            <person name="Gardiner A."/>
            <person name="Garfield D.A."/>
            <person name="Garvin B.E."/>
            <person name="Gibson G."/>
            <person name="Gilbert D."/>
            <person name="Gnerre S."/>
            <person name="Godfrey J."/>
            <person name="Good R."/>
            <person name="Gotea V."/>
            <person name="Gravely B."/>
            <person name="Greenberg A.J."/>
            <person name="Griffiths-Jones S."/>
            <person name="Gross S."/>
            <person name="Guigo R."/>
            <person name="Gustafson E.A."/>
            <person name="Haerty W."/>
            <person name="Hahn M.W."/>
            <person name="Halligan D.L."/>
            <person name="Halpern A.L."/>
            <person name="Halter G.M."/>
            <person name="Han M.V."/>
            <person name="Heger A."/>
            <person name="Hillier L."/>
            <person name="Hinrichs A.S."/>
            <person name="Holmes I."/>
            <person name="Hoskins R.A."/>
            <person name="Hubisz M.J."/>
            <person name="Hultmark D."/>
            <person name="Huntley M.A."/>
            <person name="Jaffe D.B."/>
            <person name="Jagadeeshan S."/>
            <person name="Jeck W.R."/>
            <person name="Johnson J."/>
            <person name="Jones C.D."/>
            <person name="Jordan W.C."/>
            <person name="Karpen G.H."/>
            <person name="Kataoka E."/>
            <person name="Keightley P.D."/>
            <person name="Kheradpour P."/>
            <person name="Kirkness E.F."/>
            <person name="Koerich L.B."/>
            <person name="Kristiansen K."/>
            <person name="Kudrna D."/>
            <person name="Kulathinal R.J."/>
            <person name="Kumar S."/>
            <person name="Kwok R."/>
            <person name="Lander E."/>
            <person name="Langley C.H."/>
            <person name="Lapoint R."/>
            <person name="Lazzaro B.P."/>
            <person name="Lee S.J."/>
            <person name="Levesque L."/>
            <person name="Li R."/>
            <person name="Lin C.F."/>
            <person name="Lin M.F."/>
            <person name="Lindblad-Toh K."/>
            <person name="Llopart A."/>
            <person name="Long M."/>
            <person name="Low L."/>
            <person name="Lozovsky E."/>
            <person name="Lu J."/>
            <person name="Luo M."/>
            <person name="Machado C.A."/>
            <person name="Makalowski W."/>
            <person name="Marzo M."/>
            <person name="Matsuda M."/>
            <person name="Matzkin L."/>
            <person name="McAllister B."/>
            <person name="McBride C.S."/>
            <person name="McKernan B."/>
            <person name="McKernan K."/>
            <person name="Mendez-Lago M."/>
            <person name="Minx P."/>
            <person name="Mollenhauer M.U."/>
            <person name="Montooth K."/>
            <person name="Mount S.M."/>
            <person name="Mu X."/>
            <person name="Myers E."/>
            <person name="Negre B."/>
            <person name="Newfeld S."/>
            <person name="Nielsen R."/>
            <person name="Noor M.A."/>
            <person name="O'Grady P."/>
            <person name="Pachter L."/>
            <person name="Papaceit M."/>
            <person name="Parisi M.J."/>
            <person name="Parisi M."/>
            <person name="Parts L."/>
            <person name="Pedersen J.S."/>
            <person name="Pesole G."/>
            <person name="Phillippy A.M."/>
            <person name="Ponting C.P."/>
            <person name="Pop M."/>
            <person name="Porcelli D."/>
            <person name="Powell J.R."/>
            <person name="Prohaska S."/>
            <person name="Pruitt K."/>
            <person name="Puig M."/>
            <person name="Quesneville H."/>
            <person name="Ram K.R."/>
            <person name="Rand D."/>
            <person name="Rasmussen M.D."/>
            <person name="Reed L.K."/>
            <person name="Reenan R."/>
            <person name="Reily A."/>
            <person name="Remington K.A."/>
            <person name="Rieger T.T."/>
            <person name="Ritchie M.G."/>
            <person name="Robin C."/>
            <person name="Rogers Y.H."/>
            <person name="Rohde C."/>
            <person name="Rozas J."/>
            <person name="Rubenfield M.J."/>
            <person name="Ruiz A."/>
            <person name="Russo S."/>
            <person name="Salzberg S.L."/>
            <person name="Sanchez-Gracia A."/>
            <person name="Saranga D.J."/>
            <person name="Sato H."/>
            <person name="Schaeffer S.W."/>
            <person name="Schatz M.C."/>
            <person name="Schlenke T."/>
            <person name="Schwartz R."/>
            <person name="Segarra C."/>
            <person name="Singh R.S."/>
            <person name="Sirot L."/>
            <person name="Sirota M."/>
            <person name="Sisneros N.B."/>
            <person name="Smith C.D."/>
            <person name="Smith T.F."/>
            <person name="Spieth J."/>
            <person name="Stage D.E."/>
            <person name="Stark A."/>
            <person name="Stephan W."/>
            <person name="Strausberg R.L."/>
            <person name="Strempel S."/>
            <person name="Sturgill D."/>
            <person name="Sutton G."/>
            <person name="Sutton G.G."/>
            <person name="Tao W."/>
            <person name="Teichmann S."/>
            <person name="Tobari Y.N."/>
            <person name="Tomimura Y."/>
            <person name="Tsolas J.M."/>
            <person name="Valente V.L."/>
            <person name="Venter E."/>
            <person name="Venter J.C."/>
            <person name="Vicario S."/>
            <person name="Vieira F.G."/>
            <person name="Vilella A.J."/>
            <person name="Villasante A."/>
            <person name="Walenz B."/>
            <person name="Wang J."/>
            <person name="Wasserman M."/>
            <person name="Watts T."/>
            <person name="Wilson D."/>
            <person name="Wilson R.K."/>
            <person name="Wing R.A."/>
            <person name="Wolfner M.F."/>
            <person name="Wong A."/>
            <person name="Wong G.K."/>
            <person name="Wu C.I."/>
            <person name="Wu G."/>
            <person name="Yamamoto D."/>
            <person name="Yang H.P."/>
            <person name="Yang S.P."/>
            <person name="Yorke J.A."/>
            <person name="Yoshida K."/>
            <person name="Zdobnov E."/>
            <person name="Zhang P."/>
            <person name="Zhang Y."/>
            <person name="Zimin A.V."/>
            <person name="Baldwin J."/>
            <person name="Abdouelleil A."/>
            <person name="Abdulkadir J."/>
            <person name="Abebe A."/>
            <person name="Abera B."/>
            <person name="Abreu J."/>
            <person name="Acer S.C."/>
            <person name="Aftuck L."/>
            <person name="Alexander A."/>
            <person name="An P."/>
            <person name="Anderson E."/>
            <person name="Anderson S."/>
            <person name="Arachi H."/>
            <person name="Azer M."/>
            <person name="Bachantsang P."/>
            <person name="Barry A."/>
            <person name="Bayul T."/>
            <person name="Berlin A."/>
            <person name="Bessette D."/>
            <person name="Bloom T."/>
            <person name="Blye J."/>
            <person name="Boguslavskiy L."/>
            <person name="Bonnet C."/>
            <person name="Boukhgalter B."/>
            <person name="Bourzgui I."/>
            <person name="Brown A."/>
            <person name="Cahill P."/>
            <person name="Channer S."/>
            <person name="Cheshatsang Y."/>
            <person name="Chuda L."/>
            <person name="Citroen M."/>
            <person name="Collymore A."/>
            <person name="Cooke P."/>
            <person name="Costello M."/>
            <person name="D'Aco K."/>
            <person name="Daza R."/>
            <person name="De Haan G."/>
            <person name="DeGray S."/>
            <person name="DeMaso C."/>
            <person name="Dhargay N."/>
            <person name="Dooley K."/>
            <person name="Dooley E."/>
            <person name="Doricent M."/>
            <person name="Dorje P."/>
            <person name="Dorjee K."/>
            <person name="Dupes A."/>
            <person name="Elong R."/>
            <person name="Falk J."/>
            <person name="Farina A."/>
            <person name="Faro S."/>
            <person name="Ferguson D."/>
            <person name="Fisher S."/>
            <person name="Foley C.D."/>
            <person name="Franke A."/>
            <person name="Friedrich D."/>
            <person name="Gadbois L."/>
            <person name="Gearin G."/>
            <person name="Gearin C.R."/>
            <person name="Giannoukos G."/>
            <person name="Goode T."/>
            <person name="Graham J."/>
            <person name="Grandbois E."/>
            <person name="Grewal S."/>
            <person name="Gyaltsen K."/>
            <person name="Hafez N."/>
            <person name="Hagos B."/>
            <person name="Hall J."/>
            <person name="Henson C."/>
            <person name="Hollinger A."/>
            <person name="Honan T."/>
            <person name="Huard M.D."/>
            <person name="Hughes L."/>
            <person name="Hurhula B."/>
            <person name="Husby M.E."/>
            <person name="Kamat A."/>
            <person name="Kanga B."/>
            <person name="Kashin S."/>
            <person name="Khazanovich D."/>
            <person name="Kisner P."/>
            <person name="Lance K."/>
            <person name="Lara M."/>
            <person name="Lee W."/>
            <person name="Lennon N."/>
            <person name="Letendre F."/>
            <person name="LeVine R."/>
            <person name="Lipovsky A."/>
            <person name="Liu X."/>
            <person name="Liu J."/>
            <person name="Liu S."/>
            <person name="Lokyitsang T."/>
            <person name="Lokyitsang Y."/>
            <person name="Lubonja R."/>
            <person name="Lui A."/>
            <person name="MacDonald P."/>
            <person name="Magnisalis V."/>
            <person name="Maru K."/>
            <person name="Matthews C."/>
            <person name="McCusker W."/>
            <person name="McDonough S."/>
            <person name="Mehta T."/>
            <person name="Meldrim J."/>
            <person name="Meneus L."/>
            <person name="Mihai O."/>
            <person name="Mihalev A."/>
            <person name="Mihova T."/>
            <person name="Mittelman R."/>
            <person name="Mlenga V."/>
            <person name="Montmayeur A."/>
            <person name="Mulrain L."/>
            <person name="Navidi A."/>
            <person name="Naylor J."/>
            <person name="Negash T."/>
            <person name="Nguyen T."/>
            <person name="Nguyen N."/>
            <person name="Nicol R."/>
            <person name="Norbu C."/>
            <person name="Norbu N."/>
            <person name="Novod N."/>
            <person name="O'Neill B."/>
            <person name="Osman S."/>
            <person name="Markiewicz E."/>
            <person name="Oyono O.L."/>
            <person name="Patti C."/>
            <person name="Phunkhang P."/>
            <person name="Pierre F."/>
            <person name="Priest M."/>
            <person name="Raghuraman S."/>
            <person name="Rege F."/>
            <person name="Reyes R."/>
            <person name="Rise C."/>
            <person name="Rogov P."/>
            <person name="Ross K."/>
            <person name="Ryan E."/>
            <person name="Settipalli S."/>
            <person name="Shea T."/>
            <person name="Sherpa N."/>
            <person name="Shi L."/>
            <person name="Shih D."/>
            <person name="Sparrow T."/>
            <person name="Spaulding J."/>
            <person name="Stalker J."/>
            <person name="Stange-Thomann N."/>
            <person name="Stavropoulos S."/>
            <person name="Stone C."/>
            <person name="Strader C."/>
            <person name="Tesfaye S."/>
            <person name="Thomson T."/>
            <person name="Thoulutsang Y."/>
            <person name="Thoulutsang D."/>
            <person name="Topham K."/>
            <person name="Topping I."/>
            <person name="Tsamla T."/>
            <person name="Vassiliev H."/>
            <person name="Vo A."/>
            <person name="Wangchuk T."/>
            <person name="Wangdi T."/>
            <person name="Weiand M."/>
            <person name="Wilkinson J."/>
            <person name="Wilson A."/>
            <person name="Yadav S."/>
            <person name="Young G."/>
            <person name="Yu Q."/>
            <person name="Zembek L."/>
            <person name="Zhong D."/>
            <person name="Zimmer A."/>
            <person name="Zwirko Z."/>
            <person name="Jaffe D.B."/>
            <person name="Alvarez P."/>
            <person name="Brockman W."/>
            <person name="Butler J."/>
            <person name="Chin C."/>
            <person name="Gnerre S."/>
            <person name="Grabherr M."/>
            <person name="Kleber M."/>
            <person name="Mauceli E."/>
            <person name="MacCallum I."/>
        </authorList>
    </citation>
    <scope>NUCLEOTIDE SEQUENCE [LARGE SCALE GENOMIC DNA]</scope>
    <source>
        <strain evidence="2">Tai18E2 / Tucson 14021-0261.01</strain>
    </source>
</reference>
<dbReference type="Proteomes" id="UP000002282">
    <property type="component" value="Chromosome X"/>
</dbReference>
<evidence type="ECO:0000313" key="2">
    <source>
        <dbReference type="Proteomes" id="UP000002282"/>
    </source>
</evidence>
<dbReference type="KEGG" id="dya:Dyak_GE16837"/>
<evidence type="ECO:0000313" key="1">
    <source>
        <dbReference type="EMBL" id="EDX01176.1"/>
    </source>
</evidence>
<proteinExistence type="predicted"/>
<protein>
    <submittedName>
        <fullName evidence="1">Uncharacterized protein</fullName>
    </submittedName>
</protein>
<accession>B4Q024</accession>
<reference evidence="1 2" key="2">
    <citation type="journal article" date="2007" name="PLoS Biol.">
        <title>Principles of genome evolution in the Drosophila melanogaster species group.</title>
        <authorList>
            <person name="Ranz J.M."/>
            <person name="Maurin D."/>
            <person name="Chan Y.S."/>
            <person name="von Grotthuss M."/>
            <person name="Hillier L.W."/>
            <person name="Roote J."/>
            <person name="Ashburner M."/>
            <person name="Bergman C.M."/>
        </authorList>
    </citation>
    <scope>NUCLEOTIDE SEQUENCE [LARGE SCALE GENOMIC DNA]</scope>
    <source>
        <strain evidence="2">Tai18E2 / Tucson 14021-0261.01</strain>
    </source>
</reference>
<keyword evidence="2" id="KW-1185">Reference proteome</keyword>
<sequence>MGEHYIRVNYGFQQKKLPEELLTFEEILSLSNASPKILKQTIKILARQRFKVNPKKMENGLQYLAIAQDKEVQDGAESVKGMSFEELVVRTGVHPLHLERSLYKIALLSDNSFFG</sequence>
<dbReference type="AlphaFoldDB" id="B4Q024"/>
<gene>
    <name evidence="1" type="primary">Dyak\GE16837</name>
    <name evidence="1" type="synonym">dyak_GLEANR_18220</name>
    <name evidence="1" type="synonym">GE16837</name>
    <name evidence="1" type="ORF">Dyak_GE16837</name>
</gene>
<name>B4Q024_DROYA</name>
<dbReference type="EMBL" id="CM000162">
    <property type="protein sequence ID" value="EDX01176.1"/>
    <property type="molecule type" value="Genomic_DNA"/>
</dbReference>
<dbReference type="OMA" id="LANERFP"/>
<organism evidence="1 2">
    <name type="scientific">Drosophila yakuba</name>
    <name type="common">Fruit fly</name>
    <dbReference type="NCBI Taxonomy" id="7245"/>
    <lineage>
        <taxon>Eukaryota</taxon>
        <taxon>Metazoa</taxon>
        <taxon>Ecdysozoa</taxon>
        <taxon>Arthropoda</taxon>
        <taxon>Hexapoda</taxon>
        <taxon>Insecta</taxon>
        <taxon>Pterygota</taxon>
        <taxon>Neoptera</taxon>
        <taxon>Endopterygota</taxon>
        <taxon>Diptera</taxon>
        <taxon>Brachycera</taxon>
        <taxon>Muscomorpha</taxon>
        <taxon>Ephydroidea</taxon>
        <taxon>Drosophilidae</taxon>
        <taxon>Drosophila</taxon>
        <taxon>Sophophora</taxon>
    </lineage>
</organism>